<reference evidence="11 12" key="1">
    <citation type="submission" date="2016-01" db="EMBL/GenBank/DDBJ databases">
        <title>Genome sequencing of Roseivirga spongicola UST030701-084.</title>
        <authorList>
            <person name="Selvaratnam C."/>
            <person name="Thevarajoo S."/>
            <person name="Goh K.M."/>
            <person name="Ee R."/>
            <person name="Chan K.-G."/>
            <person name="Chong C.S."/>
        </authorList>
    </citation>
    <scope>NUCLEOTIDE SEQUENCE [LARGE SCALE GENOMIC DNA]</scope>
    <source>
        <strain evidence="11 12">UST030701-084</strain>
    </source>
</reference>
<dbReference type="Pfam" id="PF00467">
    <property type="entry name" value="KOW"/>
    <property type="match status" value="1"/>
</dbReference>
<dbReference type="CDD" id="cd06089">
    <property type="entry name" value="KOW_RPL26"/>
    <property type="match status" value="1"/>
</dbReference>
<comment type="function">
    <text evidence="7 8">One of the proteins that surrounds the polypeptide exit tunnel on the outside of the subunit.</text>
</comment>
<name>A0A150X964_9BACT</name>
<comment type="caution">
    <text evidence="11">The sequence shown here is derived from an EMBL/GenBank/DDBJ whole genome shotgun (WGS) entry which is preliminary data.</text>
</comment>
<dbReference type="NCBIfam" id="TIGR01079">
    <property type="entry name" value="rplX_bact"/>
    <property type="match status" value="1"/>
</dbReference>
<dbReference type="InterPro" id="IPR008991">
    <property type="entry name" value="Translation_prot_SH3-like_sf"/>
</dbReference>
<keyword evidence="2 8" id="KW-0699">rRNA-binding</keyword>
<feature type="domain" description="KOW" evidence="10">
    <location>
        <begin position="12"/>
        <end position="39"/>
    </location>
</feature>
<keyword evidence="12" id="KW-1185">Reference proteome</keyword>
<evidence type="ECO:0000313" key="11">
    <source>
        <dbReference type="EMBL" id="KYG75277.1"/>
    </source>
</evidence>
<dbReference type="AlphaFoldDB" id="A0A150X964"/>
<keyword evidence="3 8" id="KW-0694">RNA-binding</keyword>
<dbReference type="OrthoDB" id="9807419at2"/>
<dbReference type="Gene3D" id="2.30.30.30">
    <property type="match status" value="1"/>
</dbReference>
<dbReference type="PANTHER" id="PTHR12903">
    <property type="entry name" value="MITOCHONDRIAL RIBOSOMAL PROTEIN L24"/>
    <property type="match status" value="1"/>
</dbReference>
<dbReference type="InterPro" id="IPR041988">
    <property type="entry name" value="Ribosomal_uL24_KOW"/>
</dbReference>
<accession>A0A150X964</accession>
<dbReference type="InterPro" id="IPR003256">
    <property type="entry name" value="Ribosomal_uL24"/>
</dbReference>
<evidence type="ECO:0000256" key="9">
    <source>
        <dbReference type="RuleBase" id="RU003477"/>
    </source>
</evidence>
<dbReference type="GO" id="GO:0006412">
    <property type="term" value="P:translation"/>
    <property type="evidence" value="ECO:0007669"/>
    <property type="project" value="UniProtKB-UniRule"/>
</dbReference>
<evidence type="ECO:0000256" key="8">
    <source>
        <dbReference type="HAMAP-Rule" id="MF_01326"/>
    </source>
</evidence>
<keyword evidence="5 8" id="KW-0687">Ribonucleoprotein</keyword>
<dbReference type="GO" id="GO:0005840">
    <property type="term" value="C:ribosome"/>
    <property type="evidence" value="ECO:0007669"/>
    <property type="project" value="UniProtKB-KW"/>
</dbReference>
<dbReference type="FunFam" id="2.30.30.30:FF:000004">
    <property type="entry name" value="50S ribosomal protein L24"/>
    <property type="match status" value="1"/>
</dbReference>
<evidence type="ECO:0000259" key="10">
    <source>
        <dbReference type="SMART" id="SM00739"/>
    </source>
</evidence>
<dbReference type="RefSeq" id="WP_068221247.1">
    <property type="nucleotide sequence ID" value="NZ_LRPC01000023.1"/>
</dbReference>
<keyword evidence="4 8" id="KW-0689">Ribosomal protein</keyword>
<comment type="function">
    <text evidence="8">One of two assembly initiator proteins, it binds directly to the 5'-end of the 23S rRNA, where it nucleates assembly of the 50S subunit.</text>
</comment>
<gene>
    <name evidence="8" type="primary">rplX</name>
    <name evidence="11" type="ORF">AWW68_10775</name>
</gene>
<dbReference type="GO" id="GO:1990904">
    <property type="term" value="C:ribonucleoprotein complex"/>
    <property type="evidence" value="ECO:0007669"/>
    <property type="project" value="UniProtKB-KW"/>
</dbReference>
<dbReference type="SMART" id="SM00739">
    <property type="entry name" value="KOW"/>
    <property type="match status" value="1"/>
</dbReference>
<organism evidence="11 12">
    <name type="scientific">Roseivirga spongicola</name>
    <dbReference type="NCBI Taxonomy" id="333140"/>
    <lineage>
        <taxon>Bacteria</taxon>
        <taxon>Pseudomonadati</taxon>
        <taxon>Bacteroidota</taxon>
        <taxon>Cytophagia</taxon>
        <taxon>Cytophagales</taxon>
        <taxon>Roseivirgaceae</taxon>
        <taxon>Roseivirga</taxon>
    </lineage>
</organism>
<dbReference type="InterPro" id="IPR057264">
    <property type="entry name" value="Ribosomal_uL24_C"/>
</dbReference>
<dbReference type="EMBL" id="LRPC01000023">
    <property type="protein sequence ID" value="KYG75277.1"/>
    <property type="molecule type" value="Genomic_DNA"/>
</dbReference>
<dbReference type="InterPro" id="IPR014722">
    <property type="entry name" value="Rib_uL2_dom2"/>
</dbReference>
<evidence type="ECO:0000256" key="6">
    <source>
        <dbReference type="ARBA" id="ARBA00035206"/>
    </source>
</evidence>
<dbReference type="InterPro" id="IPR005825">
    <property type="entry name" value="Ribosomal_uL24_CS"/>
</dbReference>
<dbReference type="Proteomes" id="UP000075606">
    <property type="component" value="Unassembled WGS sequence"/>
</dbReference>
<evidence type="ECO:0000256" key="4">
    <source>
        <dbReference type="ARBA" id="ARBA00022980"/>
    </source>
</evidence>
<evidence type="ECO:0000313" key="12">
    <source>
        <dbReference type="Proteomes" id="UP000075606"/>
    </source>
</evidence>
<evidence type="ECO:0000256" key="3">
    <source>
        <dbReference type="ARBA" id="ARBA00022884"/>
    </source>
</evidence>
<evidence type="ECO:0000256" key="7">
    <source>
        <dbReference type="ARBA" id="ARBA00058688"/>
    </source>
</evidence>
<protein>
    <recommendedName>
        <fullName evidence="6 8">Large ribosomal subunit protein uL24</fullName>
    </recommendedName>
</protein>
<dbReference type="InterPro" id="IPR005824">
    <property type="entry name" value="KOW"/>
</dbReference>
<dbReference type="GO" id="GO:0003735">
    <property type="term" value="F:structural constituent of ribosome"/>
    <property type="evidence" value="ECO:0007669"/>
    <property type="project" value="InterPro"/>
</dbReference>
<comment type="subunit">
    <text evidence="8">Part of the 50S ribosomal subunit.</text>
</comment>
<dbReference type="SUPFAM" id="SSF50104">
    <property type="entry name" value="Translation proteins SH3-like domain"/>
    <property type="match status" value="1"/>
</dbReference>
<comment type="similarity">
    <text evidence="1 8 9">Belongs to the universal ribosomal protein uL24 family.</text>
</comment>
<dbReference type="GO" id="GO:0019843">
    <property type="term" value="F:rRNA binding"/>
    <property type="evidence" value="ECO:0007669"/>
    <property type="project" value="UniProtKB-UniRule"/>
</dbReference>
<dbReference type="STRING" id="333140.AWW68_10775"/>
<dbReference type="PROSITE" id="PS01108">
    <property type="entry name" value="RIBOSOMAL_L24"/>
    <property type="match status" value="1"/>
</dbReference>
<dbReference type="HAMAP" id="MF_01326_B">
    <property type="entry name" value="Ribosomal_uL24_B"/>
    <property type="match status" value="1"/>
</dbReference>
<evidence type="ECO:0000256" key="2">
    <source>
        <dbReference type="ARBA" id="ARBA00022730"/>
    </source>
</evidence>
<dbReference type="Pfam" id="PF17136">
    <property type="entry name" value="ribosomal_L24"/>
    <property type="match status" value="1"/>
</dbReference>
<proteinExistence type="inferred from homology"/>
<sequence>MDKNQTVVKKLHVRKGDTVKVISGNSKGKTGTVLEVIPSKYRAIVEGVNVVSKHIKPSASNPNGGIEKTEASIHLSNLMVVDPSSGDATRVGRKADENGKLVRYSKKSGEVIKNG</sequence>
<evidence type="ECO:0000256" key="1">
    <source>
        <dbReference type="ARBA" id="ARBA00010618"/>
    </source>
</evidence>
<evidence type="ECO:0000256" key="5">
    <source>
        <dbReference type="ARBA" id="ARBA00023274"/>
    </source>
</evidence>